<dbReference type="OrthoDB" id="6395565at2"/>
<gene>
    <name evidence="2" type="ORF">DZ860_06580</name>
</gene>
<dbReference type="RefSeq" id="WP_120030143.1">
    <property type="nucleotide sequence ID" value="NZ_QVMU01000004.1"/>
</dbReference>
<reference evidence="2 3" key="1">
    <citation type="submission" date="2018-08" db="EMBL/GenBank/DDBJ databases">
        <title>Vibrio isolated from the Eastern China Marginal Seas.</title>
        <authorList>
            <person name="Li Y."/>
        </authorList>
    </citation>
    <scope>NUCLEOTIDE SEQUENCE [LARGE SCALE GENOMIC DNA]</scope>
    <source>
        <strain evidence="2 3">BEI233</strain>
    </source>
</reference>
<dbReference type="InterPro" id="IPR020008">
    <property type="entry name" value="GlyGly_CTERM"/>
</dbReference>
<name>A0A3A6QWH1_9VIBR</name>
<evidence type="ECO:0000256" key="1">
    <source>
        <dbReference type="SAM" id="SignalP"/>
    </source>
</evidence>
<feature type="chain" id="PRO_5017215136" evidence="1">
    <location>
        <begin position="24"/>
        <end position="547"/>
    </location>
</feature>
<feature type="signal peptide" evidence="1">
    <location>
        <begin position="1"/>
        <end position="23"/>
    </location>
</feature>
<comment type="caution">
    <text evidence="2">The sequence shown here is derived from an EMBL/GenBank/DDBJ whole genome shotgun (WGS) entry which is preliminary data.</text>
</comment>
<dbReference type="Proteomes" id="UP000273252">
    <property type="component" value="Unassembled WGS sequence"/>
</dbReference>
<organism evidence="2 3">
    <name type="scientific">Vibrio sinensis</name>
    <dbReference type="NCBI Taxonomy" id="2302434"/>
    <lineage>
        <taxon>Bacteria</taxon>
        <taxon>Pseudomonadati</taxon>
        <taxon>Pseudomonadota</taxon>
        <taxon>Gammaproteobacteria</taxon>
        <taxon>Vibrionales</taxon>
        <taxon>Vibrionaceae</taxon>
        <taxon>Vibrio</taxon>
    </lineage>
</organism>
<protein>
    <submittedName>
        <fullName evidence="2">DUF3466 family protein</fullName>
    </submittedName>
</protein>
<accession>A0A3A6QWH1</accession>
<keyword evidence="1" id="KW-0732">Signal</keyword>
<proteinExistence type="predicted"/>
<dbReference type="NCBIfam" id="TIGR03501">
    <property type="entry name" value="GlyGly_CTERM"/>
    <property type="match status" value="1"/>
</dbReference>
<keyword evidence="3" id="KW-1185">Reference proteome</keyword>
<dbReference type="Pfam" id="PF11949">
    <property type="entry name" value="DUF3466"/>
    <property type="match status" value="1"/>
</dbReference>
<dbReference type="EMBL" id="QVMU01000004">
    <property type="protein sequence ID" value="RJX72819.1"/>
    <property type="molecule type" value="Genomic_DNA"/>
</dbReference>
<dbReference type="InterPro" id="IPR022562">
    <property type="entry name" value="DUF3466"/>
</dbReference>
<dbReference type="AlphaFoldDB" id="A0A3A6QWH1"/>
<sequence>MSSKLFKLSVVAASVATTFGAQAALYKVVEISESQNNTYGLGGYDTEYYGTAIEQGEIVGQALGCFDGAVPCPDFKIAAETRNWPAGISYREEVPFAMDNSFIYADYNEAADFEYYCDNQLGYATCDEWGVEQFNGYKQELNNDYHNSIAFIEGGTSVSTINAVINSLHSNSQAVGNKRVDGTRNQAFADGQTLSTPTGAPKVVQTHAWKTDGTYTVGSVSREQDTDGNGIWFYSKPIIWQNGSPIELGFGNGGVVRDGSALGQASIRDFYIDNTNVFYGVGYNTYSDQRMDATIYQGSTTDLSKVTIKPVVNAQSGDDYIYTNSVVSSINKNKIAVGSAKRDGQKAEDGAANNRLFYVKDVTNPTATYFSGGIFFNGSGGTIGAINDFNEVVGSIDATTAREIDGSPRTKRGFIYPLDLTGTDSSRLDLFKGKAWLLDDLTNGGEFSTQNNYFRILRASDINGAGVISATAIKCPSGYVNTNTDALCGDGTPGLETVVAVKLIPVQGATSDMIEPRGKTQTTVTREGGSFGWISLLILGVLGFRRK</sequence>
<evidence type="ECO:0000313" key="3">
    <source>
        <dbReference type="Proteomes" id="UP000273252"/>
    </source>
</evidence>
<evidence type="ECO:0000313" key="2">
    <source>
        <dbReference type="EMBL" id="RJX72819.1"/>
    </source>
</evidence>